<dbReference type="EC" id="3.2.1.39" evidence="4"/>
<dbReference type="Pfam" id="PF07983">
    <property type="entry name" value="X8"/>
    <property type="match status" value="1"/>
</dbReference>
<feature type="region of interest" description="Disordered" evidence="14">
    <location>
        <begin position="339"/>
        <end position="371"/>
    </location>
</feature>
<dbReference type="Pfam" id="PF00332">
    <property type="entry name" value="Glyco_hydro_17"/>
    <property type="match status" value="1"/>
</dbReference>
<dbReference type="KEGG" id="smo:SELMODRAFT_94863"/>
<sequence length="483" mass="51476">MDGVLSVGRSVDATSVVGVNYGTLGNNLPSPDQVAHLVNSSTSITRIKLYDADASVLHAFAGSGVSIVVGIPNEQLESLGSNPTAAAIWVKQHIVAFLPHTNIIAIAAGNEALTIANGSFSSFLMPCINNVYAALASLGLHDRIKISTPHSFAVLAMSYPPSSGTFRPSFLQVIIPLLQFLSKTGSPLMINAYPYFAYHNDPAHVSLNYALLRPGNVIVDPRTKLRYTNLLDAQLDATYAAMQALGVHDVAVTISETGWPSRGASDEPAANLTNARAYVSNLVDYVASGVGTPARPNASVDVFIFALFNENEKPGSVSEQYYGLFTSDGTAVYDIGLLKSPSSPGPSSSPSSPSPSSSPSSPPPPPRSTNRHIWCIAKPNADDSVLLKGLNFACGEGSADCQAIQRGGGCYTPETLNSHASYAFNAYYQKHGRNFWNCYFAGVGMLSITDPSKFLIDVLQVDLLIRVESRRLWSLQVPGYVMI</sequence>
<keyword evidence="10" id="KW-1015">Disulfide bond</keyword>
<evidence type="ECO:0000256" key="13">
    <source>
        <dbReference type="RuleBase" id="RU004335"/>
    </source>
</evidence>
<organism evidence="17">
    <name type="scientific">Selaginella moellendorffii</name>
    <name type="common">Spikemoss</name>
    <dbReference type="NCBI Taxonomy" id="88036"/>
    <lineage>
        <taxon>Eukaryota</taxon>
        <taxon>Viridiplantae</taxon>
        <taxon>Streptophyta</taxon>
        <taxon>Embryophyta</taxon>
        <taxon>Tracheophyta</taxon>
        <taxon>Lycopodiopsida</taxon>
        <taxon>Selaginellales</taxon>
        <taxon>Selaginellaceae</taxon>
        <taxon>Selaginella</taxon>
    </lineage>
</organism>
<dbReference type="eggNOG" id="ENOG502QRGZ">
    <property type="taxonomic scope" value="Eukaryota"/>
</dbReference>
<evidence type="ECO:0000313" key="16">
    <source>
        <dbReference type="EMBL" id="EFJ27684.1"/>
    </source>
</evidence>
<keyword evidence="9" id="KW-0472">Membrane</keyword>
<evidence type="ECO:0000256" key="6">
    <source>
        <dbReference type="ARBA" id="ARBA00022622"/>
    </source>
</evidence>
<comment type="catalytic activity">
    <reaction evidence="1">
        <text>Hydrolysis of (1-&gt;3)-beta-D-glucosidic linkages in (1-&gt;3)-beta-D-glucans.</text>
        <dbReference type="EC" id="3.2.1.39"/>
    </reaction>
</comment>
<dbReference type="SMART" id="SM00768">
    <property type="entry name" value="X8"/>
    <property type="match status" value="1"/>
</dbReference>
<evidence type="ECO:0000256" key="1">
    <source>
        <dbReference type="ARBA" id="ARBA00000382"/>
    </source>
</evidence>
<keyword evidence="8" id="KW-0378">Hydrolase</keyword>
<evidence type="ECO:0000256" key="5">
    <source>
        <dbReference type="ARBA" id="ARBA00022475"/>
    </source>
</evidence>
<accession>D8RJB8</accession>
<evidence type="ECO:0000256" key="9">
    <source>
        <dbReference type="ARBA" id="ARBA00023136"/>
    </source>
</evidence>
<dbReference type="GO" id="GO:0005975">
    <property type="term" value="P:carbohydrate metabolic process"/>
    <property type="evidence" value="ECO:0007669"/>
    <property type="project" value="InterPro"/>
</dbReference>
<evidence type="ECO:0000256" key="14">
    <source>
        <dbReference type="SAM" id="MobiDB-lite"/>
    </source>
</evidence>
<dbReference type="Gramene" id="EFJ27684">
    <property type="protein sequence ID" value="EFJ27684"/>
    <property type="gene ID" value="SELMODRAFT_94863"/>
</dbReference>
<keyword evidence="11" id="KW-0325">Glycoprotein</keyword>
<dbReference type="Gene3D" id="3.20.20.80">
    <property type="entry name" value="Glycosidases"/>
    <property type="match status" value="1"/>
</dbReference>
<reference evidence="16 17" key="1">
    <citation type="journal article" date="2011" name="Science">
        <title>The Selaginella genome identifies genetic changes associated with the evolution of vascular plants.</title>
        <authorList>
            <person name="Banks J.A."/>
            <person name="Nishiyama T."/>
            <person name="Hasebe M."/>
            <person name="Bowman J.L."/>
            <person name="Gribskov M."/>
            <person name="dePamphilis C."/>
            <person name="Albert V.A."/>
            <person name="Aono N."/>
            <person name="Aoyama T."/>
            <person name="Ambrose B.A."/>
            <person name="Ashton N.W."/>
            <person name="Axtell M.J."/>
            <person name="Barker E."/>
            <person name="Barker M.S."/>
            <person name="Bennetzen J.L."/>
            <person name="Bonawitz N.D."/>
            <person name="Chapple C."/>
            <person name="Cheng C."/>
            <person name="Correa L.G."/>
            <person name="Dacre M."/>
            <person name="DeBarry J."/>
            <person name="Dreyer I."/>
            <person name="Elias M."/>
            <person name="Engstrom E.M."/>
            <person name="Estelle M."/>
            <person name="Feng L."/>
            <person name="Finet C."/>
            <person name="Floyd S.K."/>
            <person name="Frommer W.B."/>
            <person name="Fujita T."/>
            <person name="Gramzow L."/>
            <person name="Gutensohn M."/>
            <person name="Harholt J."/>
            <person name="Hattori M."/>
            <person name="Heyl A."/>
            <person name="Hirai T."/>
            <person name="Hiwatashi Y."/>
            <person name="Ishikawa M."/>
            <person name="Iwata M."/>
            <person name="Karol K.G."/>
            <person name="Koehler B."/>
            <person name="Kolukisaoglu U."/>
            <person name="Kubo M."/>
            <person name="Kurata T."/>
            <person name="Lalonde S."/>
            <person name="Li K."/>
            <person name="Li Y."/>
            <person name="Litt A."/>
            <person name="Lyons E."/>
            <person name="Manning G."/>
            <person name="Maruyama T."/>
            <person name="Michael T.P."/>
            <person name="Mikami K."/>
            <person name="Miyazaki S."/>
            <person name="Morinaga S."/>
            <person name="Murata T."/>
            <person name="Mueller-Roeber B."/>
            <person name="Nelson D.R."/>
            <person name="Obara M."/>
            <person name="Oguri Y."/>
            <person name="Olmstead R.G."/>
            <person name="Onodera N."/>
            <person name="Petersen B.L."/>
            <person name="Pils B."/>
            <person name="Prigge M."/>
            <person name="Rensing S.A."/>
            <person name="Riano-Pachon D.M."/>
            <person name="Roberts A.W."/>
            <person name="Sato Y."/>
            <person name="Scheller H.V."/>
            <person name="Schulz B."/>
            <person name="Schulz C."/>
            <person name="Shakirov E.V."/>
            <person name="Shibagaki N."/>
            <person name="Shinohara N."/>
            <person name="Shippen D.E."/>
            <person name="Soerensen I."/>
            <person name="Sotooka R."/>
            <person name="Sugimoto N."/>
            <person name="Sugita M."/>
            <person name="Sumikawa N."/>
            <person name="Tanurdzic M."/>
            <person name="Theissen G."/>
            <person name="Ulvskov P."/>
            <person name="Wakazuki S."/>
            <person name="Weng J.K."/>
            <person name="Willats W.W."/>
            <person name="Wipf D."/>
            <person name="Wolf P.G."/>
            <person name="Yang L."/>
            <person name="Zimmer A.D."/>
            <person name="Zhu Q."/>
            <person name="Mitros T."/>
            <person name="Hellsten U."/>
            <person name="Loque D."/>
            <person name="Otillar R."/>
            <person name="Salamov A."/>
            <person name="Schmutz J."/>
            <person name="Shapiro H."/>
            <person name="Lindquist E."/>
            <person name="Lucas S."/>
            <person name="Rokhsar D."/>
            <person name="Grigoriev I.V."/>
        </authorList>
    </citation>
    <scope>NUCLEOTIDE SEQUENCE [LARGE SCALE GENOMIC DNA]</scope>
</reference>
<keyword evidence="7" id="KW-0732">Signal</keyword>
<dbReference type="FunFam" id="3.20.20.80:FF:000005">
    <property type="entry name" value="Glucan endo-1,3-beta-glucosidase 14"/>
    <property type="match status" value="1"/>
</dbReference>
<dbReference type="AlphaFoldDB" id="D8RJB8"/>
<evidence type="ECO:0000256" key="2">
    <source>
        <dbReference type="ARBA" id="ARBA00004609"/>
    </source>
</evidence>
<dbReference type="InterPro" id="IPR000490">
    <property type="entry name" value="Glyco_hydro_17"/>
</dbReference>
<keyword evidence="5" id="KW-1003">Cell membrane</keyword>
<gene>
    <name evidence="16" type="ORF">SELMODRAFT_94863</name>
</gene>
<evidence type="ECO:0000256" key="8">
    <source>
        <dbReference type="ARBA" id="ARBA00022801"/>
    </source>
</evidence>
<dbReference type="GO" id="GO:0042973">
    <property type="term" value="F:glucan endo-1,3-beta-D-glucosidase activity"/>
    <property type="evidence" value="ECO:0007669"/>
    <property type="project" value="UniProtKB-EC"/>
</dbReference>
<evidence type="ECO:0000256" key="10">
    <source>
        <dbReference type="ARBA" id="ARBA00023157"/>
    </source>
</evidence>
<evidence type="ECO:0000256" key="3">
    <source>
        <dbReference type="ARBA" id="ARBA00008773"/>
    </source>
</evidence>
<keyword evidence="6" id="KW-0336">GPI-anchor</keyword>
<keyword evidence="6" id="KW-0449">Lipoprotein</keyword>
<dbReference type="Proteomes" id="UP000001514">
    <property type="component" value="Unassembled WGS sequence"/>
</dbReference>
<dbReference type="InterPro" id="IPR017853">
    <property type="entry name" value="GH"/>
</dbReference>
<dbReference type="PANTHER" id="PTHR32227">
    <property type="entry name" value="GLUCAN ENDO-1,3-BETA-GLUCOSIDASE BG1-RELATED-RELATED"/>
    <property type="match status" value="1"/>
</dbReference>
<comment type="similarity">
    <text evidence="3 13">Belongs to the glycosyl hydrolase 17 family.</text>
</comment>
<name>D8RJB8_SELML</name>
<dbReference type="SUPFAM" id="SSF51445">
    <property type="entry name" value="(Trans)glycosidases"/>
    <property type="match status" value="1"/>
</dbReference>
<dbReference type="GO" id="GO:0005886">
    <property type="term" value="C:plasma membrane"/>
    <property type="evidence" value="ECO:0000318"/>
    <property type="project" value="GO_Central"/>
</dbReference>
<keyword evidence="12" id="KW-0326">Glycosidase</keyword>
<protein>
    <recommendedName>
        <fullName evidence="4">glucan endo-1,3-beta-D-glucosidase</fullName>
        <ecNumber evidence="4">3.2.1.39</ecNumber>
    </recommendedName>
</protein>
<proteinExistence type="inferred from homology"/>
<keyword evidence="17" id="KW-1185">Reference proteome</keyword>
<dbReference type="InterPro" id="IPR012946">
    <property type="entry name" value="X8"/>
</dbReference>
<evidence type="ECO:0000259" key="15">
    <source>
        <dbReference type="SMART" id="SM00768"/>
    </source>
</evidence>
<feature type="domain" description="X8" evidence="15">
    <location>
        <begin position="373"/>
        <end position="454"/>
    </location>
</feature>
<comment type="subcellular location">
    <subcellularLocation>
        <location evidence="2">Cell membrane</location>
        <topology evidence="2">Lipid-anchor</topology>
        <topology evidence="2">GPI-anchor</topology>
    </subcellularLocation>
</comment>
<evidence type="ECO:0000313" key="17">
    <source>
        <dbReference type="Proteomes" id="UP000001514"/>
    </source>
</evidence>
<dbReference type="HOGENOM" id="CLU_024953_3_4_1"/>
<dbReference type="EMBL" id="GL377581">
    <property type="protein sequence ID" value="EFJ27684.1"/>
    <property type="molecule type" value="Genomic_DNA"/>
</dbReference>
<dbReference type="OMA" id="HYGNILD"/>
<evidence type="ECO:0000256" key="4">
    <source>
        <dbReference type="ARBA" id="ARBA00012780"/>
    </source>
</evidence>
<dbReference type="GO" id="GO:0009506">
    <property type="term" value="C:plasmodesma"/>
    <property type="evidence" value="ECO:0007669"/>
    <property type="project" value="UniProtKB-ARBA"/>
</dbReference>
<dbReference type="GO" id="GO:0098552">
    <property type="term" value="C:side of membrane"/>
    <property type="evidence" value="ECO:0007669"/>
    <property type="project" value="UniProtKB-KW"/>
</dbReference>
<dbReference type="Gene3D" id="1.20.58.1040">
    <property type="match status" value="1"/>
</dbReference>
<evidence type="ECO:0000256" key="11">
    <source>
        <dbReference type="ARBA" id="ARBA00023180"/>
    </source>
</evidence>
<dbReference type="InterPro" id="IPR044965">
    <property type="entry name" value="Glyco_hydro_17_plant"/>
</dbReference>
<evidence type="ECO:0000256" key="7">
    <source>
        <dbReference type="ARBA" id="ARBA00022729"/>
    </source>
</evidence>
<dbReference type="InParanoid" id="D8RJB8"/>
<evidence type="ECO:0000256" key="12">
    <source>
        <dbReference type="ARBA" id="ARBA00023295"/>
    </source>
</evidence>
<feature type="compositionally biased region" description="Low complexity" evidence="14">
    <location>
        <begin position="340"/>
        <end position="359"/>
    </location>
</feature>
<dbReference type="FunFam" id="1.20.58.1040:FF:000001">
    <property type="entry name" value="Glucan endo-1,3-beta-glucosidase 4"/>
    <property type="match status" value="1"/>
</dbReference>